<keyword evidence="1" id="KW-0812">Transmembrane</keyword>
<evidence type="ECO:0000256" key="1">
    <source>
        <dbReference type="SAM" id="Phobius"/>
    </source>
</evidence>
<name>A0A4S3PWE0_9BACI</name>
<evidence type="ECO:0000313" key="4">
    <source>
        <dbReference type="Proteomes" id="UP000306477"/>
    </source>
</evidence>
<proteinExistence type="predicted"/>
<sequence>MQKNFFLLLIFVHLLLAISFLSDLPFWVMFTISFFLLSIAAVRFGHFDTKNLTISNTAIAILSGLLMYGLFFTGKICAELLFPIQMSEVAALYRKVQPQLTWHYVALFLIIISGEELFWRGCIQKMIEDSFENKLLVIVISSLLYMSANLYTFNPLFMLATFAGGVVWGTLYMWNRNILLTILSHLVFNLFFLVLFPIF</sequence>
<dbReference type="Proteomes" id="UP000306477">
    <property type="component" value="Unassembled WGS sequence"/>
</dbReference>
<feature type="domain" description="CAAX prenyl protease 2/Lysostaphin resistance protein A-like" evidence="2">
    <location>
        <begin position="99"/>
        <end position="191"/>
    </location>
</feature>
<feature type="transmembrane region" description="Helical" evidence="1">
    <location>
        <begin position="102"/>
        <end position="119"/>
    </location>
</feature>
<keyword evidence="1" id="KW-1133">Transmembrane helix</keyword>
<evidence type="ECO:0000259" key="2">
    <source>
        <dbReference type="Pfam" id="PF02517"/>
    </source>
</evidence>
<protein>
    <submittedName>
        <fullName evidence="3">CPBP family intramembrane metalloprotease</fullName>
    </submittedName>
</protein>
<keyword evidence="3" id="KW-0378">Hydrolase</keyword>
<feature type="transmembrane region" description="Helical" evidence="1">
    <location>
        <begin position="27"/>
        <end position="46"/>
    </location>
</feature>
<dbReference type="EMBL" id="SLUB01000010">
    <property type="protein sequence ID" value="THE13322.1"/>
    <property type="molecule type" value="Genomic_DNA"/>
</dbReference>
<dbReference type="OrthoDB" id="1903300at2"/>
<organism evidence="3 4">
    <name type="scientific">Bacillus timonensis</name>
    <dbReference type="NCBI Taxonomy" id="1033734"/>
    <lineage>
        <taxon>Bacteria</taxon>
        <taxon>Bacillati</taxon>
        <taxon>Bacillota</taxon>
        <taxon>Bacilli</taxon>
        <taxon>Bacillales</taxon>
        <taxon>Bacillaceae</taxon>
        <taxon>Bacillus</taxon>
    </lineage>
</organism>
<keyword evidence="3" id="KW-0482">Metalloprotease</keyword>
<dbReference type="GO" id="GO:0080120">
    <property type="term" value="P:CAAX-box protein maturation"/>
    <property type="evidence" value="ECO:0007669"/>
    <property type="project" value="UniProtKB-ARBA"/>
</dbReference>
<keyword evidence="1" id="KW-0472">Membrane</keyword>
<feature type="transmembrane region" description="Helical" evidence="1">
    <location>
        <begin position="131"/>
        <end position="148"/>
    </location>
</feature>
<evidence type="ECO:0000313" key="3">
    <source>
        <dbReference type="EMBL" id="THE13322.1"/>
    </source>
</evidence>
<accession>A0A4S3PWE0</accession>
<dbReference type="AlphaFoldDB" id="A0A4S3PWE0"/>
<keyword evidence="4" id="KW-1185">Reference proteome</keyword>
<comment type="caution">
    <text evidence="3">The sequence shown here is derived from an EMBL/GenBank/DDBJ whole genome shotgun (WGS) entry which is preliminary data.</text>
</comment>
<feature type="transmembrane region" description="Helical" evidence="1">
    <location>
        <begin position="58"/>
        <end position="82"/>
    </location>
</feature>
<dbReference type="RefSeq" id="WP_136379133.1">
    <property type="nucleotide sequence ID" value="NZ_SLUB01000010.1"/>
</dbReference>
<reference evidence="3 4" key="1">
    <citation type="journal article" date="2019" name="Indoor Air">
        <title>Impacts of indoor surface finishes on bacterial viability.</title>
        <authorList>
            <person name="Hu J."/>
            <person name="Maamar S.B."/>
            <person name="Glawe A.J."/>
            <person name="Gottel N."/>
            <person name="Gilbert J.A."/>
            <person name="Hartmann E.M."/>
        </authorList>
    </citation>
    <scope>NUCLEOTIDE SEQUENCE [LARGE SCALE GENOMIC DNA]</scope>
    <source>
        <strain evidence="3 4">AF060A6</strain>
    </source>
</reference>
<dbReference type="GO" id="GO:0004175">
    <property type="term" value="F:endopeptidase activity"/>
    <property type="evidence" value="ECO:0007669"/>
    <property type="project" value="UniProtKB-ARBA"/>
</dbReference>
<dbReference type="InterPro" id="IPR003675">
    <property type="entry name" value="Rce1/LyrA-like_dom"/>
</dbReference>
<dbReference type="GO" id="GO:0008237">
    <property type="term" value="F:metallopeptidase activity"/>
    <property type="evidence" value="ECO:0007669"/>
    <property type="project" value="UniProtKB-KW"/>
</dbReference>
<keyword evidence="3" id="KW-0645">Protease</keyword>
<dbReference type="GO" id="GO:0006508">
    <property type="term" value="P:proteolysis"/>
    <property type="evidence" value="ECO:0007669"/>
    <property type="project" value="UniProtKB-KW"/>
</dbReference>
<dbReference type="Pfam" id="PF02517">
    <property type="entry name" value="Rce1-like"/>
    <property type="match status" value="1"/>
</dbReference>
<gene>
    <name evidence="3" type="ORF">E1I69_08235</name>
</gene>
<feature type="transmembrane region" description="Helical" evidence="1">
    <location>
        <begin position="178"/>
        <end position="198"/>
    </location>
</feature>